<protein>
    <submittedName>
        <fullName evidence="2">DUF2545 family protein</fullName>
    </submittedName>
</protein>
<gene>
    <name evidence="2" type="ORF">Q0A17_07840</name>
</gene>
<keyword evidence="1" id="KW-0472">Membrane</keyword>
<organism evidence="2 3">
    <name type="scientific">Citrobacter enshiensis</name>
    <dbReference type="NCBI Taxonomy" id="2971264"/>
    <lineage>
        <taxon>Bacteria</taxon>
        <taxon>Pseudomonadati</taxon>
        <taxon>Pseudomonadota</taxon>
        <taxon>Gammaproteobacteria</taxon>
        <taxon>Enterobacterales</taxon>
        <taxon>Enterobacteriaceae</taxon>
        <taxon>Citrobacter</taxon>
    </lineage>
</organism>
<feature type="transmembrane region" description="Helical" evidence="1">
    <location>
        <begin position="6"/>
        <end position="25"/>
    </location>
</feature>
<evidence type="ECO:0000313" key="2">
    <source>
        <dbReference type="EMBL" id="MDN8599315.1"/>
    </source>
</evidence>
<name>A0ABT8PT08_9ENTR</name>
<dbReference type="Proteomes" id="UP001174867">
    <property type="component" value="Unassembled WGS sequence"/>
</dbReference>
<dbReference type="EMBL" id="JAUJYW010000003">
    <property type="protein sequence ID" value="MDN8599315.1"/>
    <property type="molecule type" value="Genomic_DNA"/>
</dbReference>
<keyword evidence="1" id="KW-0812">Transmembrane</keyword>
<keyword evidence="3" id="KW-1185">Reference proteome</keyword>
<accession>A0ABT8PT08</accession>
<sequence length="80" mass="8797">MIYLLMFLAIGIVAVSGYIGQVLGIVSGISSFIGMITLAILIYYFTWWLTGGAEMVTGFFLFLSPACGLMIQLMVGYDRR</sequence>
<dbReference type="InterPro" id="IPR024470">
    <property type="entry name" value="DUF2545"/>
</dbReference>
<feature type="transmembrane region" description="Helical" evidence="1">
    <location>
        <begin position="32"/>
        <end position="50"/>
    </location>
</feature>
<dbReference type="Pfam" id="PF10810">
    <property type="entry name" value="DUF2545"/>
    <property type="match status" value="1"/>
</dbReference>
<dbReference type="RefSeq" id="WP_301697913.1">
    <property type="nucleotide sequence ID" value="NZ_JAUJYW010000003.1"/>
</dbReference>
<feature type="transmembrane region" description="Helical" evidence="1">
    <location>
        <begin position="56"/>
        <end position="77"/>
    </location>
</feature>
<comment type="caution">
    <text evidence="2">The sequence shown here is derived from an EMBL/GenBank/DDBJ whole genome shotgun (WGS) entry which is preliminary data.</text>
</comment>
<reference evidence="2 3" key="1">
    <citation type="submission" date="2023-07" db="EMBL/GenBank/DDBJ databases">
        <title>Citrobacter selenititolerans sp. nov., isolated from seleniferous soil.</title>
        <authorList>
            <person name="Zhang S."/>
            <person name="Li K."/>
            <person name="Peng J."/>
            <person name="Wang H."/>
            <person name="Sun J."/>
            <person name="Guo Y."/>
        </authorList>
    </citation>
    <scope>NUCLEOTIDE SEQUENCE [LARGE SCALE GENOMIC DNA]</scope>
    <source>
        <strain evidence="2 3">S2-9</strain>
    </source>
</reference>
<keyword evidence="1" id="KW-1133">Transmembrane helix</keyword>
<evidence type="ECO:0000256" key="1">
    <source>
        <dbReference type="SAM" id="Phobius"/>
    </source>
</evidence>
<evidence type="ECO:0000313" key="3">
    <source>
        <dbReference type="Proteomes" id="UP001174867"/>
    </source>
</evidence>
<proteinExistence type="predicted"/>